<evidence type="ECO:0000313" key="4">
    <source>
        <dbReference type="Proteomes" id="UP000029714"/>
    </source>
</evidence>
<name>A0A347VTA7_9HELI</name>
<accession>A0A347VTA7</accession>
<dbReference type="Proteomes" id="UP000029714">
    <property type="component" value="Unassembled WGS sequence"/>
</dbReference>
<evidence type="ECO:0000256" key="1">
    <source>
        <dbReference type="SAM" id="SignalP"/>
    </source>
</evidence>
<proteinExistence type="predicted"/>
<sequence>MQKVKKITLSLVLVAGFSGVASAYCTTNVCNSGLVAIGGNFNSLGGSAANMNAYGGYLRLGYESVFVRRYYVGTDGVIGGGVSNASGGVLGAFKKSSPFVNFEWNLRAGLNVFTDNAPLFINALVGVEKFMRSGVERTLYYVGAEARGQIPFNAGKGNVLYGAGYSFVIGDSYTFKDAASSVNAPISGFNYGIQAHLGVEHLIGERISFFSKIIGKYYALNSSKNANFNGADISYPATNSYNIMLEIGINGF</sequence>
<dbReference type="EMBL" id="QBIU01000001">
    <property type="protein sequence ID" value="MWV69503.1"/>
    <property type="molecule type" value="Genomic_DNA"/>
</dbReference>
<keyword evidence="4" id="KW-1185">Reference proteome</keyword>
<dbReference type="OrthoDB" id="5325658at2"/>
<evidence type="ECO:0000313" key="2">
    <source>
        <dbReference type="EMBL" id="MWV69503.1"/>
    </source>
</evidence>
<gene>
    <name evidence="2" type="ORF">DCO61_05645</name>
    <name evidence="3" type="ORF">LS64_010035</name>
</gene>
<keyword evidence="1" id="KW-0732">Signal</keyword>
<dbReference type="RefSeq" id="WP_034571100.1">
    <property type="nucleotide sequence ID" value="NZ_JRMP02000019.1"/>
</dbReference>
<evidence type="ECO:0008006" key="6">
    <source>
        <dbReference type="Google" id="ProtNLM"/>
    </source>
</evidence>
<dbReference type="EMBL" id="JRMP02000019">
    <property type="protein sequence ID" value="TLD92521.1"/>
    <property type="molecule type" value="Genomic_DNA"/>
</dbReference>
<protein>
    <recommendedName>
        <fullName evidence="6">Outer membrane protein beta-barrel domain-containing protein</fullName>
    </recommendedName>
</protein>
<comment type="caution">
    <text evidence="3">The sequence shown here is derived from an EMBL/GenBank/DDBJ whole genome shotgun (WGS) entry which is preliminary data.</text>
</comment>
<reference evidence="2 5" key="4">
    <citation type="submission" date="2019-12" db="EMBL/GenBank/DDBJ databases">
        <title>Multi-Generational Helicobacter saguini Isolates.</title>
        <authorList>
            <person name="Mannion A."/>
            <person name="Shen Z."/>
            <person name="Fox J.G."/>
        </authorList>
    </citation>
    <scope>NUCLEOTIDE SEQUENCE [LARGE SCALE GENOMIC DNA]</scope>
    <source>
        <strain evidence="2">16-048</strain>
        <strain evidence="5">16-048 (F4)</strain>
    </source>
</reference>
<reference evidence="3" key="3">
    <citation type="submission" date="2018-04" db="EMBL/GenBank/DDBJ databases">
        <authorList>
            <person name="Sheh A."/>
            <person name="Shen Z."/>
            <person name="Mannion A.J."/>
            <person name="Fox J.G."/>
        </authorList>
    </citation>
    <scope>NUCLEOTIDE SEQUENCE</scope>
    <source>
        <strain evidence="3">MIT 97-6194</strain>
    </source>
</reference>
<dbReference type="AlphaFoldDB" id="A0A347VTA7"/>
<evidence type="ECO:0000313" key="3">
    <source>
        <dbReference type="EMBL" id="TLD92521.1"/>
    </source>
</evidence>
<feature type="chain" id="PRO_5036329035" description="Outer membrane protein beta-barrel domain-containing protein" evidence="1">
    <location>
        <begin position="24"/>
        <end position="252"/>
    </location>
</feature>
<evidence type="ECO:0000313" key="5">
    <source>
        <dbReference type="Proteomes" id="UP000477070"/>
    </source>
</evidence>
<feature type="signal peptide" evidence="1">
    <location>
        <begin position="1"/>
        <end position="23"/>
    </location>
</feature>
<organism evidence="3 4">
    <name type="scientific">Helicobacter saguini</name>
    <dbReference type="NCBI Taxonomy" id="1548018"/>
    <lineage>
        <taxon>Bacteria</taxon>
        <taxon>Pseudomonadati</taxon>
        <taxon>Campylobacterota</taxon>
        <taxon>Epsilonproteobacteria</taxon>
        <taxon>Campylobacterales</taxon>
        <taxon>Helicobacteraceae</taxon>
        <taxon>Helicobacter</taxon>
    </lineage>
</organism>
<reference evidence="3 4" key="1">
    <citation type="journal article" date="2014" name="Genome Announc.">
        <title>Draft genome sequences of eight enterohepatic helicobacter species isolated from both laboratory and wild rodents.</title>
        <authorList>
            <person name="Sheh A."/>
            <person name="Shen Z."/>
            <person name="Fox J.G."/>
        </authorList>
    </citation>
    <scope>NUCLEOTIDE SEQUENCE [LARGE SCALE GENOMIC DNA]</scope>
    <source>
        <strain evidence="3 4">MIT 97-6194</strain>
    </source>
</reference>
<dbReference type="Proteomes" id="UP000477070">
    <property type="component" value="Unassembled WGS sequence"/>
</dbReference>
<reference evidence="3 4" key="2">
    <citation type="journal article" date="2016" name="Infect. Immun.">
        <title>Helicobacter saguini, a Novel Helicobacter Isolated from Cotton-Top Tamarins with Ulcerative Colitis, Has Proinflammatory Properties and Induces Typhlocolitis and Dysplasia in Gnotobiotic IL-10-/- Mice.</title>
        <authorList>
            <person name="Shen Z."/>
            <person name="Mannion A."/>
            <person name="Whary M.T."/>
            <person name="Muthupalani S."/>
            <person name="Sheh A."/>
            <person name="Feng Y."/>
            <person name="Gong G."/>
            <person name="Vandamme P."/>
            <person name="Holcombe H.R."/>
            <person name="Paster B.J."/>
            <person name="Fox J.G."/>
        </authorList>
    </citation>
    <scope>NUCLEOTIDE SEQUENCE [LARGE SCALE GENOMIC DNA]</scope>
    <source>
        <strain evidence="3 4">MIT 97-6194</strain>
    </source>
</reference>